<dbReference type="EMBL" id="JANHOG010001333">
    <property type="protein sequence ID" value="KAJ3538851.1"/>
    <property type="molecule type" value="Genomic_DNA"/>
</dbReference>
<sequence>MLIRSYAIKMPNMHIVTSVKTRIYIRASGGGSASYRLDSGSMMRSQGHQAARARYLESHRPDHAERDLVRSLQKRMSAERVESFKLARVCSYAVSGLFQMSSGKWLVLIEDP</sequence>
<reference evidence="1" key="1">
    <citation type="submission" date="2022-07" db="EMBL/GenBank/DDBJ databases">
        <title>Genome Sequence of Phlebia brevispora.</title>
        <authorList>
            <person name="Buettner E."/>
        </authorList>
    </citation>
    <scope>NUCLEOTIDE SEQUENCE</scope>
    <source>
        <strain evidence="1">MPL23</strain>
    </source>
</reference>
<keyword evidence="2" id="KW-1185">Reference proteome</keyword>
<evidence type="ECO:0000313" key="1">
    <source>
        <dbReference type="EMBL" id="KAJ3538851.1"/>
    </source>
</evidence>
<comment type="caution">
    <text evidence="1">The sequence shown here is derived from an EMBL/GenBank/DDBJ whole genome shotgun (WGS) entry which is preliminary data.</text>
</comment>
<protein>
    <submittedName>
        <fullName evidence="1">Uncharacterized protein</fullName>
    </submittedName>
</protein>
<dbReference type="Proteomes" id="UP001148662">
    <property type="component" value="Unassembled WGS sequence"/>
</dbReference>
<proteinExistence type="predicted"/>
<evidence type="ECO:0000313" key="2">
    <source>
        <dbReference type="Proteomes" id="UP001148662"/>
    </source>
</evidence>
<name>A0ACC1SFU2_9APHY</name>
<organism evidence="1 2">
    <name type="scientific">Phlebia brevispora</name>
    <dbReference type="NCBI Taxonomy" id="194682"/>
    <lineage>
        <taxon>Eukaryota</taxon>
        <taxon>Fungi</taxon>
        <taxon>Dikarya</taxon>
        <taxon>Basidiomycota</taxon>
        <taxon>Agaricomycotina</taxon>
        <taxon>Agaricomycetes</taxon>
        <taxon>Polyporales</taxon>
        <taxon>Meruliaceae</taxon>
        <taxon>Phlebia</taxon>
    </lineage>
</organism>
<gene>
    <name evidence="1" type="ORF">NM688_g6457</name>
</gene>
<accession>A0ACC1SFU2</accession>